<sequence>MAFLSPARDAEVLESRGCGVPGLRGSGAGGFRGWGVPSRPPPPSRGRERRAARSFSCKRAPSRSPHAGCRQSRPDGRNHAPAPDRVRRPRHGGRPAARPPDRQRPDRERPARGRGPGGSSALTAEADGYYPRRAYSGRTITYTLKVKNVGDWYTDVAYIGGYTPKQAYKIRVTGPSGSYCEVDADRREVGCLLDRLNPGKTATVKVKVWLRSGARGTATAEFASASIDVPAGGLDTLNIHGLDTGVDLKYVKVKTTIVRR</sequence>
<evidence type="ECO:0000313" key="2">
    <source>
        <dbReference type="EMBL" id="GAA3126718.1"/>
    </source>
</evidence>
<name>A0ABP6MUP5_9ACTN</name>
<organism evidence="2 3">
    <name type="scientific">Planomonospora alba</name>
    <dbReference type="NCBI Taxonomy" id="161354"/>
    <lineage>
        <taxon>Bacteria</taxon>
        <taxon>Bacillati</taxon>
        <taxon>Actinomycetota</taxon>
        <taxon>Actinomycetes</taxon>
        <taxon>Streptosporangiales</taxon>
        <taxon>Streptosporangiaceae</taxon>
        <taxon>Planomonospora</taxon>
    </lineage>
</organism>
<reference evidence="3" key="1">
    <citation type="journal article" date="2019" name="Int. J. Syst. Evol. Microbiol.">
        <title>The Global Catalogue of Microorganisms (GCM) 10K type strain sequencing project: providing services to taxonomists for standard genome sequencing and annotation.</title>
        <authorList>
            <consortium name="The Broad Institute Genomics Platform"/>
            <consortium name="The Broad Institute Genome Sequencing Center for Infectious Disease"/>
            <person name="Wu L."/>
            <person name="Ma J."/>
        </authorList>
    </citation>
    <scope>NUCLEOTIDE SEQUENCE [LARGE SCALE GENOMIC DNA]</scope>
    <source>
        <strain evidence="3">JCM 9373</strain>
    </source>
</reference>
<comment type="caution">
    <text evidence="2">The sequence shown here is derived from an EMBL/GenBank/DDBJ whole genome shotgun (WGS) entry which is preliminary data.</text>
</comment>
<feature type="compositionally biased region" description="Gly residues" evidence="1">
    <location>
        <begin position="19"/>
        <end position="33"/>
    </location>
</feature>
<gene>
    <name evidence="2" type="ORF">GCM10010466_16960</name>
</gene>
<evidence type="ECO:0000256" key="1">
    <source>
        <dbReference type="SAM" id="MobiDB-lite"/>
    </source>
</evidence>
<dbReference type="EMBL" id="BAAAUT010000011">
    <property type="protein sequence ID" value="GAA3126718.1"/>
    <property type="molecule type" value="Genomic_DNA"/>
</dbReference>
<dbReference type="Proteomes" id="UP001500320">
    <property type="component" value="Unassembled WGS sequence"/>
</dbReference>
<feature type="compositionally biased region" description="Basic and acidic residues" evidence="1">
    <location>
        <begin position="72"/>
        <end position="86"/>
    </location>
</feature>
<dbReference type="RefSeq" id="WP_344857531.1">
    <property type="nucleotide sequence ID" value="NZ_BAAAUT010000011.1"/>
</dbReference>
<protein>
    <recommendedName>
        <fullName evidence="4">DUF11 domain-containing protein</fullName>
    </recommendedName>
</protein>
<feature type="compositionally biased region" description="Basic and acidic residues" evidence="1">
    <location>
        <begin position="99"/>
        <end position="111"/>
    </location>
</feature>
<proteinExistence type="predicted"/>
<accession>A0ABP6MUP5</accession>
<evidence type="ECO:0008006" key="4">
    <source>
        <dbReference type="Google" id="ProtNLM"/>
    </source>
</evidence>
<evidence type="ECO:0000313" key="3">
    <source>
        <dbReference type="Proteomes" id="UP001500320"/>
    </source>
</evidence>
<feature type="region of interest" description="Disordered" evidence="1">
    <location>
        <begin position="1"/>
        <end position="125"/>
    </location>
</feature>
<keyword evidence="3" id="KW-1185">Reference proteome</keyword>